<name>A0A242N0D1_CABSO</name>
<protein>
    <submittedName>
        <fullName evidence="1">Uncharacterized protein</fullName>
    </submittedName>
</protein>
<sequence length="42" mass="4688">MADETTGRFYMPRGTLADKASAGDYLLHLDIKNTPVARRTMC</sequence>
<gene>
    <name evidence="1" type="ORF">PAMC26577_09240</name>
</gene>
<reference evidence="1 2" key="1">
    <citation type="submission" date="2017-03" db="EMBL/GenBank/DDBJ databases">
        <title>Genome analysis of strain PAMC 26577.</title>
        <authorList>
            <person name="Oh H.-M."/>
            <person name="Yang J.-A."/>
        </authorList>
    </citation>
    <scope>NUCLEOTIDE SEQUENCE [LARGE SCALE GENOMIC DNA]</scope>
    <source>
        <strain evidence="1 2">PAMC 26577</strain>
    </source>
</reference>
<comment type="caution">
    <text evidence="1">The sequence shown here is derived from an EMBL/GenBank/DDBJ whole genome shotgun (WGS) entry which is preliminary data.</text>
</comment>
<evidence type="ECO:0000313" key="1">
    <source>
        <dbReference type="EMBL" id="OTP77140.1"/>
    </source>
</evidence>
<dbReference type="EMBL" id="NBTZ01000033">
    <property type="protein sequence ID" value="OTP77140.1"/>
    <property type="molecule type" value="Genomic_DNA"/>
</dbReference>
<accession>A0A242N0D1</accession>
<dbReference type="AlphaFoldDB" id="A0A242N0D1"/>
<evidence type="ECO:0000313" key="2">
    <source>
        <dbReference type="Proteomes" id="UP000195221"/>
    </source>
</evidence>
<dbReference type="Proteomes" id="UP000195221">
    <property type="component" value="Unassembled WGS sequence"/>
</dbReference>
<proteinExistence type="predicted"/>
<organism evidence="1 2">
    <name type="scientific">Caballeronia sordidicola</name>
    <name type="common">Burkholderia sordidicola</name>
    <dbReference type="NCBI Taxonomy" id="196367"/>
    <lineage>
        <taxon>Bacteria</taxon>
        <taxon>Pseudomonadati</taxon>
        <taxon>Pseudomonadota</taxon>
        <taxon>Betaproteobacteria</taxon>
        <taxon>Burkholderiales</taxon>
        <taxon>Burkholderiaceae</taxon>
        <taxon>Caballeronia</taxon>
    </lineage>
</organism>